<gene>
    <name evidence="3" type="ORF">R0137_14685</name>
</gene>
<keyword evidence="4" id="KW-1185">Reference proteome</keyword>
<feature type="domain" description="DUF4124" evidence="2">
    <location>
        <begin position="38"/>
        <end position="103"/>
    </location>
</feature>
<dbReference type="Proteomes" id="UP001626549">
    <property type="component" value="Chromosome"/>
</dbReference>
<organism evidence="3 4">
    <name type="scientific">Congregibacter brevis</name>
    <dbReference type="NCBI Taxonomy" id="3081201"/>
    <lineage>
        <taxon>Bacteria</taxon>
        <taxon>Pseudomonadati</taxon>
        <taxon>Pseudomonadota</taxon>
        <taxon>Gammaproteobacteria</taxon>
        <taxon>Cellvibrionales</taxon>
        <taxon>Halieaceae</taxon>
        <taxon>Congregibacter</taxon>
    </lineage>
</organism>
<sequence>MKNSDRCVAVPCGNSTAPSGYITAVLMALACVCAILITVPSASAADTYYRWKDEQGKLVVSDRPPVSEDIEYEVVSQRSSLIRRVQPGEGAVPKEVTPRPGNEFTQVDSRQEEMEIVAKNPESCARAKANLETLNTAARIRIRDKTTGELRFISEEEKETQRQKAQDTIRVHCA</sequence>
<dbReference type="Pfam" id="PF13511">
    <property type="entry name" value="DUF4124"/>
    <property type="match status" value="1"/>
</dbReference>
<accession>A0ABZ0IAC1</accession>
<dbReference type="InterPro" id="IPR025392">
    <property type="entry name" value="DUF4124"/>
</dbReference>
<keyword evidence="1" id="KW-1133">Transmembrane helix</keyword>
<dbReference type="EMBL" id="CP136865">
    <property type="protein sequence ID" value="WOJ96477.1"/>
    <property type="molecule type" value="Genomic_DNA"/>
</dbReference>
<evidence type="ECO:0000313" key="3">
    <source>
        <dbReference type="EMBL" id="WOJ96477.1"/>
    </source>
</evidence>
<keyword evidence="1" id="KW-0812">Transmembrane</keyword>
<feature type="transmembrane region" description="Helical" evidence="1">
    <location>
        <begin position="20"/>
        <end position="42"/>
    </location>
</feature>
<reference evidence="3 4" key="1">
    <citation type="submission" date="2023-10" db="EMBL/GenBank/DDBJ databases">
        <title>Two novel species belonging to the OM43/NOR5 clade.</title>
        <authorList>
            <person name="Park M."/>
        </authorList>
    </citation>
    <scope>NUCLEOTIDE SEQUENCE [LARGE SCALE GENOMIC DNA]</scope>
    <source>
        <strain evidence="3 4">IMCC45268</strain>
    </source>
</reference>
<proteinExistence type="predicted"/>
<evidence type="ECO:0000313" key="4">
    <source>
        <dbReference type="Proteomes" id="UP001626549"/>
    </source>
</evidence>
<dbReference type="RefSeq" id="WP_407327154.1">
    <property type="nucleotide sequence ID" value="NZ_CP136865.1"/>
</dbReference>
<keyword evidence="1" id="KW-0472">Membrane</keyword>
<name>A0ABZ0IAC1_9GAMM</name>
<evidence type="ECO:0000256" key="1">
    <source>
        <dbReference type="SAM" id="Phobius"/>
    </source>
</evidence>
<dbReference type="PROSITE" id="PS51257">
    <property type="entry name" value="PROKAR_LIPOPROTEIN"/>
    <property type="match status" value="1"/>
</dbReference>
<evidence type="ECO:0000259" key="2">
    <source>
        <dbReference type="Pfam" id="PF13511"/>
    </source>
</evidence>
<protein>
    <submittedName>
        <fullName evidence="3">DUF4124 domain-containing protein</fullName>
    </submittedName>
</protein>